<name>A0A183EI71_9BILA</name>
<evidence type="ECO:0000313" key="1">
    <source>
        <dbReference type="EMBL" id="VDN36517.1"/>
    </source>
</evidence>
<keyword evidence="2" id="KW-1185">Reference proteome</keyword>
<reference evidence="3" key="1">
    <citation type="submission" date="2016-06" db="UniProtKB">
        <authorList>
            <consortium name="WormBaseParasite"/>
        </authorList>
    </citation>
    <scope>IDENTIFICATION</scope>
</reference>
<dbReference type="Proteomes" id="UP000271098">
    <property type="component" value="Unassembled WGS sequence"/>
</dbReference>
<gene>
    <name evidence="1" type="ORF">GPUH_LOCUS20661</name>
</gene>
<protein>
    <submittedName>
        <fullName evidence="1 3">Uncharacterized protein</fullName>
    </submittedName>
</protein>
<dbReference type="AlphaFoldDB" id="A0A183EI71"/>
<evidence type="ECO:0000313" key="3">
    <source>
        <dbReference type="WBParaSite" id="GPUH_0002068701-mRNA-1"/>
    </source>
</evidence>
<sequence>MGFRNLSRISAATGGLADDHDIVEFSVFSLFPDGRPSPAALPQDEKQKYDAEFEKQMQEYEKERQRYKEMHPEKAKPDTLDEEIAKMYEDASQRELRMIFEMQANVHNVLLQMERRVQEISQQQSVHTSLIQQCAAAGGGAAQGQVATGGAGGFLQHEKNEALQALRDLTANIRDMKSYVNEIFTRTYNMEQKIGSGGGGGAGNVVQDPALRPLIEAMQNDIRQIRTTQLGMVIFLLYLMHK</sequence>
<dbReference type="OrthoDB" id="10265193at2759"/>
<accession>A0A183EI71</accession>
<reference evidence="1 2" key="2">
    <citation type="submission" date="2018-11" db="EMBL/GenBank/DDBJ databases">
        <authorList>
            <consortium name="Pathogen Informatics"/>
        </authorList>
    </citation>
    <scope>NUCLEOTIDE SEQUENCE [LARGE SCALE GENOMIC DNA]</scope>
</reference>
<proteinExistence type="predicted"/>
<dbReference type="WBParaSite" id="GPUH_0002068701-mRNA-1">
    <property type="protein sequence ID" value="GPUH_0002068701-mRNA-1"/>
    <property type="gene ID" value="GPUH_0002068701"/>
</dbReference>
<evidence type="ECO:0000313" key="2">
    <source>
        <dbReference type="Proteomes" id="UP000271098"/>
    </source>
</evidence>
<organism evidence="3">
    <name type="scientific">Gongylonema pulchrum</name>
    <dbReference type="NCBI Taxonomy" id="637853"/>
    <lineage>
        <taxon>Eukaryota</taxon>
        <taxon>Metazoa</taxon>
        <taxon>Ecdysozoa</taxon>
        <taxon>Nematoda</taxon>
        <taxon>Chromadorea</taxon>
        <taxon>Rhabditida</taxon>
        <taxon>Spirurina</taxon>
        <taxon>Spiruromorpha</taxon>
        <taxon>Spiruroidea</taxon>
        <taxon>Gongylonematidae</taxon>
        <taxon>Gongylonema</taxon>
    </lineage>
</organism>
<dbReference type="EMBL" id="UYRT01090850">
    <property type="protein sequence ID" value="VDN36517.1"/>
    <property type="molecule type" value="Genomic_DNA"/>
</dbReference>